<accession>A0ABQ3GWX7</accession>
<keyword evidence="3" id="KW-1185">Reference proteome</keyword>
<dbReference type="EMBL" id="BMYO01000002">
    <property type="protein sequence ID" value="GHD59140.1"/>
    <property type="molecule type" value="Genomic_DNA"/>
</dbReference>
<feature type="signal peptide" evidence="1">
    <location>
        <begin position="1"/>
        <end position="29"/>
    </location>
</feature>
<evidence type="ECO:0000313" key="2">
    <source>
        <dbReference type="EMBL" id="GHD59140.1"/>
    </source>
</evidence>
<comment type="caution">
    <text evidence="2">The sequence shown here is derived from an EMBL/GenBank/DDBJ whole genome shotgun (WGS) entry which is preliminary data.</text>
</comment>
<sequence>MYRLLLMRKSLVSSLFTLICLFGAANAHALYTAWPFNGRVINQSSAAIEAWDGEHDFYRIAAGEMTSNLQDVDHIRVAGGAGWCKLGANVVTVLPNGLASGCECWVKAASEPCEAQDQRSFVARVASALLGRERVRTVLAYLTSPPTTLARAEA</sequence>
<feature type="chain" id="PRO_5046691398" description="DUF4198 domain-containing protein" evidence="1">
    <location>
        <begin position="30"/>
        <end position="154"/>
    </location>
</feature>
<name>A0ABQ3GWX7_9NEIS</name>
<dbReference type="Proteomes" id="UP000604737">
    <property type="component" value="Unassembled WGS sequence"/>
</dbReference>
<keyword evidence="1" id="KW-0732">Signal</keyword>
<gene>
    <name evidence="2" type="ORF">GCM10007350_10150</name>
</gene>
<evidence type="ECO:0000313" key="3">
    <source>
        <dbReference type="Proteomes" id="UP000604737"/>
    </source>
</evidence>
<evidence type="ECO:0008006" key="4">
    <source>
        <dbReference type="Google" id="ProtNLM"/>
    </source>
</evidence>
<reference evidence="3" key="1">
    <citation type="journal article" date="2019" name="Int. J. Syst. Evol. Microbiol.">
        <title>The Global Catalogue of Microorganisms (GCM) 10K type strain sequencing project: providing services to taxonomists for standard genome sequencing and annotation.</title>
        <authorList>
            <consortium name="The Broad Institute Genomics Platform"/>
            <consortium name="The Broad Institute Genome Sequencing Center for Infectious Disease"/>
            <person name="Wu L."/>
            <person name="Ma J."/>
        </authorList>
    </citation>
    <scope>NUCLEOTIDE SEQUENCE [LARGE SCALE GENOMIC DNA]</scope>
    <source>
        <strain evidence="3">KCTC 23701</strain>
    </source>
</reference>
<organism evidence="2 3">
    <name type="scientific">Jeongeupia chitinilytica</name>
    <dbReference type="NCBI Taxonomy" id="1041641"/>
    <lineage>
        <taxon>Bacteria</taxon>
        <taxon>Pseudomonadati</taxon>
        <taxon>Pseudomonadota</taxon>
        <taxon>Betaproteobacteria</taxon>
        <taxon>Neisseriales</taxon>
        <taxon>Chitinibacteraceae</taxon>
        <taxon>Jeongeupia</taxon>
    </lineage>
</organism>
<evidence type="ECO:0000256" key="1">
    <source>
        <dbReference type="SAM" id="SignalP"/>
    </source>
</evidence>
<proteinExistence type="predicted"/>
<protein>
    <recommendedName>
        <fullName evidence="4">DUF4198 domain-containing protein</fullName>
    </recommendedName>
</protein>